<dbReference type="GO" id="GO:0005886">
    <property type="term" value="C:plasma membrane"/>
    <property type="evidence" value="ECO:0007669"/>
    <property type="project" value="UniProtKB-SubCell"/>
</dbReference>
<feature type="transmembrane region" description="Helical" evidence="13">
    <location>
        <begin position="528"/>
        <end position="548"/>
    </location>
</feature>
<evidence type="ECO:0000256" key="9">
    <source>
        <dbReference type="ARBA" id="ARBA00023065"/>
    </source>
</evidence>
<dbReference type="EMBL" id="UOGH01000258">
    <property type="protein sequence ID" value="VAX32505.1"/>
    <property type="molecule type" value="Genomic_DNA"/>
</dbReference>
<proteinExistence type="predicted"/>
<feature type="transmembrane region" description="Helical" evidence="13">
    <location>
        <begin position="555"/>
        <end position="575"/>
    </location>
</feature>
<dbReference type="Gene3D" id="3.40.50.300">
    <property type="entry name" value="P-loop containing nucleotide triphosphate hydrolases"/>
    <property type="match status" value="1"/>
</dbReference>
<sequence>MECHKTEKIISGIQRIVLVGNPNVGKSVIFGFLTGKYVTVSNYPGTTVEISQGNINLEGNRFLVIDTPGVNNLIPMSEDEKVTRDILLLERPFSVIQVADSKNLKRTLMITLQLAEMGLPLVLDLNMEDEAMDRGVQIDKERLRELLGIDVVGTVAPRRKGVKELKECILRSAIPKIKVVYDALIEEYIEKISLLLPESGVSKRAIALMILAGDESLRNWLKLKLSDEVIEEIERLRDECQAHYPKPLGLIIHETRYRYVKDITAEVLTKVQASRGRLGLFLERVSMDPIWGIPVFLAVLYLLYEFVGVFGAGTLVDFFEKVIFGRYLNPMVIKLVDVLLPVPFLRDMLVGEYGVVTVALTYSIAIVLPITATFFIAFSILEDSGYLPRLAIMSNRIFNLIGLNGKAILPMILGLGCGTMAVMTTRILETKRDRIIATFLLALAVPCSAQLGVILGMLGALSLKATIIWIGAVLGVLFVAGFLASKVVPGEKTEFFLEIPPIRMPGLSNVLIKTVGRIEWYLKEAVPLFILGTLVLFFLDKFMLLGIIERGASPVVQGFLGLPAKTTGFFILGFLRRDYGAAGLFSMAIAGELTPIQSLVSLVTITLFVPCLANFFMIIKERGMKVALAVTAIVFILAFLVGGMLNFTLRGLNVSI</sequence>
<dbReference type="InterPro" id="IPR030389">
    <property type="entry name" value="G_FEOB_dom"/>
</dbReference>
<keyword evidence="11 13" id="KW-0472">Membrane</keyword>
<dbReference type="Pfam" id="PF07670">
    <property type="entry name" value="Gate"/>
    <property type="match status" value="2"/>
</dbReference>
<feature type="transmembrane region" description="Helical" evidence="13">
    <location>
        <begin position="327"/>
        <end position="345"/>
    </location>
</feature>
<dbReference type="InterPro" id="IPR011642">
    <property type="entry name" value="Gate_dom"/>
</dbReference>
<dbReference type="PANTHER" id="PTHR43185:SF1">
    <property type="entry name" value="FE(2+) TRANSPORTER FEOB"/>
    <property type="match status" value="1"/>
</dbReference>
<dbReference type="InterPro" id="IPR041069">
    <property type="entry name" value="FeoB_Cyto"/>
</dbReference>
<dbReference type="Pfam" id="PF17910">
    <property type="entry name" value="FeoB_Cyto"/>
    <property type="match status" value="1"/>
</dbReference>
<evidence type="ECO:0000256" key="10">
    <source>
        <dbReference type="ARBA" id="ARBA00023134"/>
    </source>
</evidence>
<organism evidence="15">
    <name type="scientific">hydrothermal vent metagenome</name>
    <dbReference type="NCBI Taxonomy" id="652676"/>
    <lineage>
        <taxon>unclassified sequences</taxon>
        <taxon>metagenomes</taxon>
        <taxon>ecological metagenomes</taxon>
    </lineage>
</organism>
<dbReference type="PANTHER" id="PTHR43185">
    <property type="entry name" value="FERROUS IRON TRANSPORT PROTEIN B"/>
    <property type="match status" value="1"/>
</dbReference>
<dbReference type="InterPro" id="IPR011640">
    <property type="entry name" value="Fe2_transport_prot_B_C"/>
</dbReference>
<evidence type="ECO:0000256" key="4">
    <source>
        <dbReference type="ARBA" id="ARBA00022496"/>
    </source>
</evidence>
<dbReference type="NCBIfam" id="TIGR00437">
    <property type="entry name" value="feoB"/>
    <property type="match status" value="1"/>
</dbReference>
<feature type="transmembrane region" description="Helical" evidence="13">
    <location>
        <begin position="401"/>
        <end position="423"/>
    </location>
</feature>
<evidence type="ECO:0000256" key="12">
    <source>
        <dbReference type="ARBA" id="ARBA00031200"/>
    </source>
</evidence>
<keyword evidence="9" id="KW-0406">Ion transport</keyword>
<dbReference type="InterPro" id="IPR003373">
    <property type="entry name" value="Fe2_transport_prot-B"/>
</dbReference>
<keyword evidence="3" id="KW-1003">Cell membrane</keyword>
<evidence type="ECO:0000313" key="15">
    <source>
        <dbReference type="EMBL" id="VAX32505.1"/>
    </source>
</evidence>
<evidence type="ECO:0000256" key="6">
    <source>
        <dbReference type="ARBA" id="ARBA00022741"/>
    </source>
</evidence>
<evidence type="ECO:0000256" key="13">
    <source>
        <dbReference type="SAM" id="Phobius"/>
    </source>
</evidence>
<protein>
    <recommendedName>
        <fullName evidence="12">Ferrous iron transport protein B</fullName>
    </recommendedName>
</protein>
<dbReference type="InterPro" id="IPR050860">
    <property type="entry name" value="FeoB_GTPase"/>
</dbReference>
<feature type="transmembrane region" description="Helical" evidence="13">
    <location>
        <begin position="595"/>
        <end position="619"/>
    </location>
</feature>
<dbReference type="InterPro" id="IPR005225">
    <property type="entry name" value="Small_GTP-bd"/>
</dbReference>
<reference evidence="15" key="1">
    <citation type="submission" date="2018-06" db="EMBL/GenBank/DDBJ databases">
        <authorList>
            <person name="Zhirakovskaya E."/>
        </authorList>
    </citation>
    <scope>NUCLEOTIDE SEQUENCE</scope>
</reference>
<dbReference type="SUPFAM" id="SSF52540">
    <property type="entry name" value="P-loop containing nucleoside triphosphate hydrolases"/>
    <property type="match status" value="1"/>
</dbReference>
<keyword evidence="7 13" id="KW-1133">Transmembrane helix</keyword>
<dbReference type="Gene3D" id="1.10.287.1770">
    <property type="match status" value="1"/>
</dbReference>
<evidence type="ECO:0000256" key="1">
    <source>
        <dbReference type="ARBA" id="ARBA00004651"/>
    </source>
</evidence>
<evidence type="ECO:0000256" key="11">
    <source>
        <dbReference type="ARBA" id="ARBA00023136"/>
    </source>
</evidence>
<feature type="transmembrane region" description="Helical" evidence="13">
    <location>
        <begin position="435"/>
        <end position="461"/>
    </location>
</feature>
<dbReference type="CDD" id="cd01879">
    <property type="entry name" value="FeoB"/>
    <property type="match status" value="1"/>
</dbReference>
<keyword evidence="10" id="KW-0342">GTP-binding</keyword>
<keyword evidence="5 13" id="KW-0812">Transmembrane</keyword>
<evidence type="ECO:0000256" key="5">
    <source>
        <dbReference type="ARBA" id="ARBA00022692"/>
    </source>
</evidence>
<dbReference type="InterPro" id="IPR027417">
    <property type="entry name" value="P-loop_NTPase"/>
</dbReference>
<evidence type="ECO:0000256" key="7">
    <source>
        <dbReference type="ARBA" id="ARBA00022989"/>
    </source>
</evidence>
<evidence type="ECO:0000256" key="2">
    <source>
        <dbReference type="ARBA" id="ARBA00022448"/>
    </source>
</evidence>
<keyword evidence="6" id="KW-0547">Nucleotide-binding</keyword>
<feature type="domain" description="FeoB-type G" evidence="14">
    <location>
        <begin position="13"/>
        <end position="175"/>
    </location>
</feature>
<comment type="subcellular location">
    <subcellularLocation>
        <location evidence="1">Cell membrane</location>
        <topology evidence="1">Multi-pass membrane protein</topology>
    </subcellularLocation>
</comment>
<dbReference type="GO" id="GO:0005525">
    <property type="term" value="F:GTP binding"/>
    <property type="evidence" value="ECO:0007669"/>
    <property type="project" value="UniProtKB-KW"/>
</dbReference>
<dbReference type="NCBIfam" id="TIGR00231">
    <property type="entry name" value="small_GTP"/>
    <property type="match status" value="1"/>
</dbReference>
<dbReference type="InterPro" id="IPR006073">
    <property type="entry name" value="GTP-bd"/>
</dbReference>
<keyword evidence="4" id="KW-0410">Iron transport</keyword>
<name>A0A3B1DLE7_9ZZZZ</name>
<keyword evidence="8" id="KW-0408">Iron</keyword>
<dbReference type="PRINTS" id="PR00326">
    <property type="entry name" value="GTP1OBG"/>
</dbReference>
<keyword evidence="2" id="KW-0813">Transport</keyword>
<feature type="transmembrane region" description="Helical" evidence="13">
    <location>
        <begin position="290"/>
        <end position="315"/>
    </location>
</feature>
<feature type="transmembrane region" description="Helical" evidence="13">
    <location>
        <begin position="467"/>
        <end position="485"/>
    </location>
</feature>
<evidence type="ECO:0000256" key="3">
    <source>
        <dbReference type="ARBA" id="ARBA00022475"/>
    </source>
</evidence>
<feature type="transmembrane region" description="Helical" evidence="13">
    <location>
        <begin position="357"/>
        <end position="381"/>
    </location>
</feature>
<dbReference type="PROSITE" id="PS51711">
    <property type="entry name" value="G_FEOB"/>
    <property type="match status" value="1"/>
</dbReference>
<feature type="transmembrane region" description="Helical" evidence="13">
    <location>
        <begin position="626"/>
        <end position="649"/>
    </location>
</feature>
<accession>A0A3B1DLE7</accession>
<evidence type="ECO:0000256" key="8">
    <source>
        <dbReference type="ARBA" id="ARBA00023004"/>
    </source>
</evidence>
<dbReference type="Pfam" id="PF02421">
    <property type="entry name" value="FeoB_N"/>
    <property type="match status" value="1"/>
</dbReference>
<dbReference type="AlphaFoldDB" id="A0A3B1DLE7"/>
<gene>
    <name evidence="15" type="ORF">MNBD_NITROSPIRAE02-222</name>
</gene>
<evidence type="ECO:0000259" key="14">
    <source>
        <dbReference type="PROSITE" id="PS51711"/>
    </source>
</evidence>
<dbReference type="Pfam" id="PF07664">
    <property type="entry name" value="FeoB_C"/>
    <property type="match status" value="1"/>
</dbReference>
<dbReference type="GO" id="GO:0015093">
    <property type="term" value="F:ferrous iron transmembrane transporter activity"/>
    <property type="evidence" value="ECO:0007669"/>
    <property type="project" value="InterPro"/>
</dbReference>